<organism evidence="2 3">
    <name type="scientific">Candidatus Sungbacteria bacterium RIFCSPLOWO2_12_FULL_41_11</name>
    <dbReference type="NCBI Taxonomy" id="1802286"/>
    <lineage>
        <taxon>Bacteria</taxon>
        <taxon>Candidatus Sungiibacteriota</taxon>
    </lineage>
</organism>
<comment type="caution">
    <text evidence="2">The sequence shown here is derived from an EMBL/GenBank/DDBJ whole genome shotgun (WGS) entry which is preliminary data.</text>
</comment>
<accession>A0A1G2LS38</accession>
<sequence length="574" mass="60497">MNKGVTTIEILVVITITVVTTAVALYSYPNFRQRVQAERAARELVIKIRMAQQRTLSPKQVRKPDGTLAIPRGFGIYLDTSLTGNTSNTSYIFFADMDGNNFFNIAGGDVVIETVLLSAGVKVAELKISSGLTIGAANIVYTVPFSQTKIYDSGGTAISGDSLQVKLLQGTDIARFVTVRTTGLVILGTAPQITVVGDITPPGGGDCPGISNIHLTDRWAWNDILGWIDFCGGTNGNVLVAPDKITGYATSSSIIAPAAGEGGAVAFDSFGAMVLDCSTPPMPAGNYCGTSNHGVKNDGSGVLSGWAWLGGGPGSPEASYGWVSFNCSNRNTCSSVPYQVTIDPTTGDFHGFAWNDIVGWISFNSQETGSTFAYKVNTIWRPSFSQKIVNLKANGADGLTIPYNTSAILTWTSQALTVTCTAASTPLNQCWNSPVSTSTQNFIPGTKCGELTQTTTFNISCDSGAVSDFVTVNVLPQPFVNIKADGLEGGPPSGTRTDPVVIFLNTSATLTWLSSTGTVSCLAAGNWSGSKVLNNNTTGQLTGPQPAATTTTYYLDCASSDGTTIRDWVKVRWQ</sequence>
<name>A0A1G2LS38_9BACT</name>
<dbReference type="InterPro" id="IPR045584">
    <property type="entry name" value="Pilin-like"/>
</dbReference>
<protein>
    <submittedName>
        <fullName evidence="2">Uncharacterized protein</fullName>
    </submittedName>
</protein>
<proteinExistence type="predicted"/>
<keyword evidence="1" id="KW-1133">Transmembrane helix</keyword>
<evidence type="ECO:0000313" key="2">
    <source>
        <dbReference type="EMBL" id="OHA13679.1"/>
    </source>
</evidence>
<evidence type="ECO:0000313" key="3">
    <source>
        <dbReference type="Proteomes" id="UP000177171"/>
    </source>
</evidence>
<dbReference type="AlphaFoldDB" id="A0A1G2LS38"/>
<evidence type="ECO:0000256" key="1">
    <source>
        <dbReference type="SAM" id="Phobius"/>
    </source>
</evidence>
<dbReference type="SUPFAM" id="SSF54523">
    <property type="entry name" value="Pili subunits"/>
    <property type="match status" value="1"/>
</dbReference>
<reference evidence="2 3" key="1">
    <citation type="journal article" date="2016" name="Nat. Commun.">
        <title>Thousands of microbial genomes shed light on interconnected biogeochemical processes in an aquifer system.</title>
        <authorList>
            <person name="Anantharaman K."/>
            <person name="Brown C.T."/>
            <person name="Hug L.A."/>
            <person name="Sharon I."/>
            <person name="Castelle C.J."/>
            <person name="Probst A.J."/>
            <person name="Thomas B.C."/>
            <person name="Singh A."/>
            <person name="Wilkins M.J."/>
            <person name="Karaoz U."/>
            <person name="Brodie E.L."/>
            <person name="Williams K.H."/>
            <person name="Hubbard S.S."/>
            <person name="Banfield J.F."/>
        </authorList>
    </citation>
    <scope>NUCLEOTIDE SEQUENCE [LARGE SCALE GENOMIC DNA]</scope>
</reference>
<keyword evidence="1" id="KW-0472">Membrane</keyword>
<dbReference type="EMBL" id="MHQY01000019">
    <property type="protein sequence ID" value="OHA13679.1"/>
    <property type="molecule type" value="Genomic_DNA"/>
</dbReference>
<feature type="transmembrane region" description="Helical" evidence="1">
    <location>
        <begin position="7"/>
        <end position="28"/>
    </location>
</feature>
<dbReference type="PROSITE" id="PS00409">
    <property type="entry name" value="PROKAR_NTER_METHYL"/>
    <property type="match status" value="1"/>
</dbReference>
<gene>
    <name evidence="2" type="ORF">A3G49_03675</name>
</gene>
<dbReference type="InterPro" id="IPR012902">
    <property type="entry name" value="N_methyl_site"/>
</dbReference>
<keyword evidence="1" id="KW-0812">Transmembrane</keyword>
<dbReference type="Proteomes" id="UP000177171">
    <property type="component" value="Unassembled WGS sequence"/>
</dbReference>